<evidence type="ECO:0000313" key="9">
    <source>
        <dbReference type="Proteomes" id="UP001138921"/>
    </source>
</evidence>
<accession>A0A9X1AEJ9</accession>
<dbReference type="Gene3D" id="3.30.1220.10">
    <property type="entry name" value="CobW-like, C-terminal domain"/>
    <property type="match status" value="1"/>
</dbReference>
<dbReference type="PANTHER" id="PTHR13748">
    <property type="entry name" value="COBW-RELATED"/>
    <property type="match status" value="1"/>
</dbReference>
<dbReference type="GO" id="GO:0005737">
    <property type="term" value="C:cytoplasm"/>
    <property type="evidence" value="ECO:0007669"/>
    <property type="project" value="TreeGrafter"/>
</dbReference>
<comment type="caution">
    <text evidence="8">The sequence shown here is derived from an EMBL/GenBank/DDBJ whole genome shotgun (WGS) entry which is preliminary data.</text>
</comment>
<dbReference type="InterPro" id="IPR051316">
    <property type="entry name" value="Zinc-reg_GTPase_activator"/>
</dbReference>
<dbReference type="Pfam" id="PF02492">
    <property type="entry name" value="cobW"/>
    <property type="match status" value="1"/>
</dbReference>
<sequence>MPAPLLAAIRCRATCRSRSTRSSRSIDVQPAASTIDERIPVHVLTGFLGSGKTTFLRHLLGEPDLADTAVIINEFGEVGLDHLLVREVSEDAVLLSSGCLCCAVRDDLVSTLADLLAMVRRGEVAAFRRVVVETTGLADPAPIMQAVMSDLKLRRGYRAGSIVATVDGVSGANSIGNFAEAVQQVALADCVVITKSDLVEPWRLDALAQDVGKVNPQVRQLVSSRASMPGAADIFDHDGTWEPRHFEMADTPMAGRHSDGIETFTVEIDREVDWPAFVDWLELLLAGRGQSILRVKGLLPVRGDPRPVVIHGVQHVVYPPEYLPRWPEGMPRGWLVFIARNLSRQAIENSLPGTFAAAH</sequence>
<evidence type="ECO:0000313" key="8">
    <source>
        <dbReference type="EMBL" id="MBT1158455.1"/>
    </source>
</evidence>
<dbReference type="InterPro" id="IPR003495">
    <property type="entry name" value="CobW/HypB/UreG_nucleotide-bd"/>
</dbReference>
<dbReference type="Pfam" id="PF07683">
    <property type="entry name" value="CobW_C"/>
    <property type="match status" value="1"/>
</dbReference>
<dbReference type="SMART" id="SM00833">
    <property type="entry name" value="CobW_C"/>
    <property type="match status" value="1"/>
</dbReference>
<dbReference type="AlphaFoldDB" id="A0A9X1AEJ9"/>
<evidence type="ECO:0000256" key="6">
    <source>
        <dbReference type="ARBA" id="ARBA00049117"/>
    </source>
</evidence>
<dbReference type="SUPFAM" id="SSF52540">
    <property type="entry name" value="P-loop containing nucleoside triphosphate hydrolases"/>
    <property type="match status" value="1"/>
</dbReference>
<reference evidence="8" key="2">
    <citation type="submission" date="2021-03" db="EMBL/GenBank/DDBJ databases">
        <authorList>
            <person name="Artuso I."/>
            <person name="Turrini P."/>
            <person name="Pirolo M."/>
            <person name="Lugli G.A."/>
            <person name="Ventura M."/>
            <person name="Visca P."/>
        </authorList>
    </citation>
    <scope>NUCLEOTIDE SEQUENCE</scope>
    <source>
        <strain evidence="8">LMG 26462</strain>
    </source>
</reference>
<gene>
    <name evidence="8" type="ORF">J1C56_22915</name>
</gene>
<keyword evidence="9" id="KW-1185">Reference proteome</keyword>
<dbReference type="PANTHER" id="PTHR13748:SF62">
    <property type="entry name" value="COBW DOMAIN-CONTAINING PROTEIN"/>
    <property type="match status" value="1"/>
</dbReference>
<dbReference type="InterPro" id="IPR036627">
    <property type="entry name" value="CobW-likC_sf"/>
</dbReference>
<keyword evidence="3" id="KW-0143">Chaperone</keyword>
<evidence type="ECO:0000259" key="7">
    <source>
        <dbReference type="SMART" id="SM00833"/>
    </source>
</evidence>
<comment type="catalytic activity">
    <reaction evidence="6">
        <text>GTP + H2O = GDP + phosphate + H(+)</text>
        <dbReference type="Rhea" id="RHEA:19669"/>
        <dbReference type="ChEBI" id="CHEBI:15377"/>
        <dbReference type="ChEBI" id="CHEBI:15378"/>
        <dbReference type="ChEBI" id="CHEBI:37565"/>
        <dbReference type="ChEBI" id="CHEBI:43474"/>
        <dbReference type="ChEBI" id="CHEBI:58189"/>
    </reaction>
    <physiologicalReaction direction="left-to-right" evidence="6">
        <dbReference type="Rhea" id="RHEA:19670"/>
    </physiologicalReaction>
</comment>
<dbReference type="Proteomes" id="UP001138921">
    <property type="component" value="Unassembled WGS sequence"/>
</dbReference>
<dbReference type="GO" id="GO:0016787">
    <property type="term" value="F:hydrolase activity"/>
    <property type="evidence" value="ECO:0007669"/>
    <property type="project" value="UniProtKB-KW"/>
</dbReference>
<reference evidence="8" key="1">
    <citation type="journal article" date="2021" name="Microorganisms">
        <title>Phylogenomic Reconstruction and Metabolic Potential of the Genus Aminobacter.</title>
        <authorList>
            <person name="Artuso I."/>
            <person name="Turrini P."/>
            <person name="Pirolo M."/>
            <person name="Lugli G.A."/>
            <person name="Ventura M."/>
            <person name="Visca P."/>
        </authorList>
    </citation>
    <scope>NUCLEOTIDE SEQUENCE</scope>
    <source>
        <strain evidence="8">LMG 26462</strain>
    </source>
</reference>
<comment type="similarity">
    <text evidence="4">Belongs to the SIMIBI class G3E GTPase family. ZNG1 subfamily.</text>
</comment>
<evidence type="ECO:0000256" key="3">
    <source>
        <dbReference type="ARBA" id="ARBA00023186"/>
    </source>
</evidence>
<organism evidence="8 9">
    <name type="scientific">Aminobacter anthyllidis</name>
    <dbReference type="NCBI Taxonomy" id="1035067"/>
    <lineage>
        <taxon>Bacteria</taxon>
        <taxon>Pseudomonadati</taxon>
        <taxon>Pseudomonadota</taxon>
        <taxon>Alphaproteobacteria</taxon>
        <taxon>Hyphomicrobiales</taxon>
        <taxon>Phyllobacteriaceae</taxon>
        <taxon>Aminobacter</taxon>
    </lineage>
</organism>
<dbReference type="InterPro" id="IPR011629">
    <property type="entry name" value="CobW-like_C"/>
</dbReference>
<proteinExistence type="inferred from homology"/>
<feature type="domain" description="CobW C-terminal" evidence="7">
    <location>
        <begin position="261"/>
        <end position="355"/>
    </location>
</feature>
<comment type="function">
    <text evidence="5">Zinc chaperone that directly transfers zinc cofactor to target proteins, thereby activating them. Zinc is transferred from the CXCC motif in the GTPase domain to the zinc binding site in target proteins in a process requiring GTP hydrolysis.</text>
</comment>
<keyword evidence="1" id="KW-0547">Nucleotide-binding</keyword>
<name>A0A9X1AEJ9_9HYPH</name>
<dbReference type="InterPro" id="IPR027417">
    <property type="entry name" value="P-loop_NTPase"/>
</dbReference>
<protein>
    <submittedName>
        <fullName evidence="8">GTP-binding protein</fullName>
    </submittedName>
</protein>
<evidence type="ECO:0000256" key="5">
    <source>
        <dbReference type="ARBA" id="ARBA00045658"/>
    </source>
</evidence>
<evidence type="ECO:0000256" key="1">
    <source>
        <dbReference type="ARBA" id="ARBA00022741"/>
    </source>
</evidence>
<dbReference type="EMBL" id="JAFLWW010000006">
    <property type="protein sequence ID" value="MBT1158455.1"/>
    <property type="molecule type" value="Genomic_DNA"/>
</dbReference>
<dbReference type="SUPFAM" id="SSF90002">
    <property type="entry name" value="Hypothetical protein YjiA, C-terminal domain"/>
    <property type="match status" value="1"/>
</dbReference>
<dbReference type="GO" id="GO:0000166">
    <property type="term" value="F:nucleotide binding"/>
    <property type="evidence" value="ECO:0007669"/>
    <property type="project" value="UniProtKB-KW"/>
</dbReference>
<evidence type="ECO:0000256" key="2">
    <source>
        <dbReference type="ARBA" id="ARBA00022801"/>
    </source>
</evidence>
<evidence type="ECO:0000256" key="4">
    <source>
        <dbReference type="ARBA" id="ARBA00034320"/>
    </source>
</evidence>
<keyword evidence="2" id="KW-0378">Hydrolase</keyword>
<dbReference type="CDD" id="cd03112">
    <property type="entry name" value="CobW-like"/>
    <property type="match status" value="1"/>
</dbReference>
<dbReference type="Gene3D" id="3.40.50.300">
    <property type="entry name" value="P-loop containing nucleotide triphosphate hydrolases"/>
    <property type="match status" value="1"/>
</dbReference>